<evidence type="ECO:0000313" key="3">
    <source>
        <dbReference type="EMBL" id="MFB9643399.1"/>
    </source>
</evidence>
<keyword evidence="1" id="KW-0560">Oxidoreductase</keyword>
<dbReference type="InterPro" id="IPR015590">
    <property type="entry name" value="Aldehyde_DH_dom"/>
</dbReference>
<proteinExistence type="predicted"/>
<reference evidence="3 4" key="1">
    <citation type="submission" date="2024-09" db="EMBL/GenBank/DDBJ databases">
        <authorList>
            <person name="Sun Q."/>
            <person name="Mori K."/>
        </authorList>
    </citation>
    <scope>NUCLEOTIDE SEQUENCE [LARGE SCALE GENOMIC DNA]</scope>
    <source>
        <strain evidence="3 4">JCM 14321</strain>
    </source>
</reference>
<dbReference type="PANTHER" id="PTHR43353:SF3">
    <property type="entry name" value="ALDEHYDE DEHYDROGENASE-RELATED"/>
    <property type="match status" value="1"/>
</dbReference>
<dbReference type="Proteomes" id="UP001589667">
    <property type="component" value="Unassembled WGS sequence"/>
</dbReference>
<dbReference type="InterPro" id="IPR016162">
    <property type="entry name" value="Ald_DH_N"/>
</dbReference>
<evidence type="ECO:0000256" key="1">
    <source>
        <dbReference type="ARBA" id="ARBA00023002"/>
    </source>
</evidence>
<dbReference type="Gene3D" id="3.40.605.10">
    <property type="entry name" value="Aldehyde Dehydrogenase, Chain A, domain 1"/>
    <property type="match status" value="1"/>
</dbReference>
<feature type="domain" description="Aldehyde dehydrogenase" evidence="2">
    <location>
        <begin position="23"/>
        <end position="440"/>
    </location>
</feature>
<protein>
    <submittedName>
        <fullName evidence="3">Aldehyde dehydrogenase family protein</fullName>
    </submittedName>
</protein>
<dbReference type="SUPFAM" id="SSF53720">
    <property type="entry name" value="ALDH-like"/>
    <property type="match status" value="1"/>
</dbReference>
<dbReference type="InterPro" id="IPR016161">
    <property type="entry name" value="Ald_DH/histidinol_DH"/>
</dbReference>
<dbReference type="PANTHER" id="PTHR43353">
    <property type="entry name" value="SUCCINATE-SEMIALDEHYDE DEHYDROGENASE, MITOCHONDRIAL"/>
    <property type="match status" value="1"/>
</dbReference>
<accession>A0ABV5SST5</accession>
<dbReference type="EMBL" id="JBHMBL010000003">
    <property type="protein sequence ID" value="MFB9643399.1"/>
    <property type="molecule type" value="Genomic_DNA"/>
</dbReference>
<dbReference type="Gene3D" id="3.40.309.10">
    <property type="entry name" value="Aldehyde Dehydrogenase, Chain A, domain 2"/>
    <property type="match status" value="1"/>
</dbReference>
<dbReference type="InterPro" id="IPR016163">
    <property type="entry name" value="Ald_DH_C"/>
</dbReference>
<sequence>MTNRDATGIAPRDEPAFGRDDRVALSAAAAVELAVRVAGASGLGRSSRAERGSWLVAIADAVESHRDELVALAGEETHLSAARLGGEVTRTATQLRFFAGVIDEGSYLEATIDSPDASLLPPRPELRRMLRPLGVVGVFAASNFPFAFSVLGNDTASAFAAGCPVVVKAHPGHPRLSRRITEIAHEALAAAGGPAGALQLVEGMEAGLALVQHPRVTAVGFTGSTRGGRALFDLAAARPEPIPFYGELGSLNPVVVTPAAVSDAGPGAEAIAAGLAGSFTRDGGQYCTKPGLVFVPEGSGIEDALVAALGDAAPQRLLTDGIAAAFDRGSVELAERADVELVFAGARAADVAAPVVVSTSTEAFVAARETFLEECFGPLTLLVRYADDAGLAEALAALEGSLTASIHHAPGEDVTALAAVLEPVAGRLVFNGWPTGVAIAWGQHHGGGWPATTASVHTSVGASAIRRWLTPVAWQDAPAAVLPAELADGNPLGVPRREDGVLRHP</sequence>
<dbReference type="Pfam" id="PF00171">
    <property type="entry name" value="Aldedh"/>
    <property type="match status" value="1"/>
</dbReference>
<keyword evidence="4" id="KW-1185">Reference proteome</keyword>
<dbReference type="InterPro" id="IPR050740">
    <property type="entry name" value="Aldehyde_DH_Superfamily"/>
</dbReference>
<gene>
    <name evidence="3" type="ORF">ACFFQV_13960</name>
</gene>
<comment type="caution">
    <text evidence="3">The sequence shown here is derived from an EMBL/GenBank/DDBJ whole genome shotgun (WGS) entry which is preliminary data.</text>
</comment>
<evidence type="ECO:0000259" key="2">
    <source>
        <dbReference type="Pfam" id="PF00171"/>
    </source>
</evidence>
<dbReference type="RefSeq" id="WP_157425170.1">
    <property type="nucleotide sequence ID" value="NZ_BAAANI010000004.1"/>
</dbReference>
<evidence type="ECO:0000313" key="4">
    <source>
        <dbReference type="Proteomes" id="UP001589667"/>
    </source>
</evidence>
<organism evidence="3 4">
    <name type="scientific">Agromyces lapidis</name>
    <dbReference type="NCBI Taxonomy" id="279574"/>
    <lineage>
        <taxon>Bacteria</taxon>
        <taxon>Bacillati</taxon>
        <taxon>Actinomycetota</taxon>
        <taxon>Actinomycetes</taxon>
        <taxon>Micrococcales</taxon>
        <taxon>Microbacteriaceae</taxon>
        <taxon>Agromyces</taxon>
    </lineage>
</organism>
<name>A0ABV5SST5_9MICO</name>